<reference evidence="4" key="2">
    <citation type="submission" date="2025-04" db="UniProtKB">
        <authorList>
            <consortium name="RefSeq"/>
        </authorList>
    </citation>
    <scope>IDENTIFICATION</scope>
    <source>
        <tissue evidence="5">Leaf</tissue>
    </source>
</reference>
<dbReference type="PANTHER" id="PTHR47587:SF2">
    <property type="entry name" value="OS05G0103500 PROTEIN"/>
    <property type="match status" value="1"/>
</dbReference>
<feature type="coiled-coil region" evidence="1">
    <location>
        <begin position="84"/>
        <end position="111"/>
    </location>
</feature>
<reference evidence="3" key="1">
    <citation type="journal article" date="2021" name="Nat. Commun.">
        <title>Genomic analyses provide insights into spinach domestication and the genetic basis of agronomic traits.</title>
        <authorList>
            <person name="Cai X."/>
            <person name="Sun X."/>
            <person name="Xu C."/>
            <person name="Sun H."/>
            <person name="Wang X."/>
            <person name="Ge C."/>
            <person name="Zhang Z."/>
            <person name="Wang Q."/>
            <person name="Fei Z."/>
            <person name="Jiao C."/>
            <person name="Wang Q."/>
        </authorList>
    </citation>
    <scope>NUCLEOTIDE SEQUENCE [LARGE SCALE GENOMIC DNA]</scope>
    <source>
        <strain evidence="3">cv. Varoflay</strain>
    </source>
</reference>
<dbReference type="OrthoDB" id="70030at2759"/>
<name>A0A9R0IX40_SPIOL</name>
<feature type="compositionally biased region" description="Basic residues" evidence="2">
    <location>
        <begin position="22"/>
        <end position="32"/>
    </location>
</feature>
<accession>A0A9R0IX40</accession>
<proteinExistence type="predicted"/>
<evidence type="ECO:0000313" key="4">
    <source>
        <dbReference type="RefSeq" id="XP_021857182.1"/>
    </source>
</evidence>
<dbReference type="Proteomes" id="UP000813463">
    <property type="component" value="Chromosome 5"/>
</dbReference>
<evidence type="ECO:0000256" key="1">
    <source>
        <dbReference type="SAM" id="Coils"/>
    </source>
</evidence>
<evidence type="ECO:0000313" key="3">
    <source>
        <dbReference type="Proteomes" id="UP000813463"/>
    </source>
</evidence>
<dbReference type="PANTHER" id="PTHR47587">
    <property type="entry name" value="OS05G0103500 PROTEIN"/>
    <property type="match status" value="1"/>
</dbReference>
<protein>
    <submittedName>
        <fullName evidence="4">MICOS complex subunit MIC19</fullName>
    </submittedName>
</protein>
<gene>
    <name evidence="4 5" type="primary">LOC110796431</name>
</gene>
<organism evidence="3 4">
    <name type="scientific">Spinacia oleracea</name>
    <name type="common">Spinach</name>
    <dbReference type="NCBI Taxonomy" id="3562"/>
    <lineage>
        <taxon>Eukaryota</taxon>
        <taxon>Viridiplantae</taxon>
        <taxon>Streptophyta</taxon>
        <taxon>Embryophyta</taxon>
        <taxon>Tracheophyta</taxon>
        <taxon>Spermatophyta</taxon>
        <taxon>Magnoliopsida</taxon>
        <taxon>eudicotyledons</taxon>
        <taxon>Gunneridae</taxon>
        <taxon>Pentapetalae</taxon>
        <taxon>Caryophyllales</taxon>
        <taxon>Chenopodiaceae</taxon>
        <taxon>Chenopodioideae</taxon>
        <taxon>Anserineae</taxon>
        <taxon>Spinacia</taxon>
    </lineage>
</organism>
<feature type="region of interest" description="Disordered" evidence="2">
    <location>
        <begin position="1"/>
        <end position="78"/>
    </location>
</feature>
<feature type="compositionally biased region" description="Polar residues" evidence="2">
    <location>
        <begin position="1"/>
        <end position="12"/>
    </location>
</feature>
<sequence>MGDSIQISQNLICQIIDDNDKSKKKPKKTKPKVPRESQKSQKKVPQKQQLPDESKAQKETPSAGWPLQPPFFMPVVPPSTNPELEAIRSVLKESEAVLEKMQKHEENMLKQVTQRSKELHEKEFKLPQQKSIVCQSEREACSACYKEHTKDSLKCANLVRSYQDCVRKAKNLGKLL</sequence>
<keyword evidence="1" id="KW-0175">Coiled coil</keyword>
<keyword evidence="3" id="KW-1185">Reference proteome</keyword>
<dbReference type="RefSeq" id="XP_056685165.1">
    <property type="nucleotide sequence ID" value="XM_056829187.1"/>
</dbReference>
<dbReference type="RefSeq" id="XP_021857182.1">
    <property type="nucleotide sequence ID" value="XM_022001490.1"/>
</dbReference>
<evidence type="ECO:0000313" key="5">
    <source>
        <dbReference type="RefSeq" id="XP_056685165.1"/>
    </source>
</evidence>
<dbReference type="KEGG" id="soe:110796431"/>
<feature type="compositionally biased region" description="Pro residues" evidence="2">
    <location>
        <begin position="67"/>
        <end position="78"/>
    </location>
</feature>
<dbReference type="GeneID" id="110796431"/>
<evidence type="ECO:0000256" key="2">
    <source>
        <dbReference type="SAM" id="MobiDB-lite"/>
    </source>
</evidence>
<dbReference type="AlphaFoldDB" id="A0A9R0IX40"/>